<keyword evidence="2" id="KW-0378">Hydrolase</keyword>
<dbReference type="InterPro" id="IPR050565">
    <property type="entry name" value="LYPA1-2/EST-like"/>
</dbReference>
<keyword evidence="5" id="KW-1185">Reference proteome</keyword>
<accession>A0ABY2SQP4</accession>
<dbReference type="InterPro" id="IPR003140">
    <property type="entry name" value="PLipase/COase/thioEstase"/>
</dbReference>
<evidence type="ECO:0000256" key="2">
    <source>
        <dbReference type="ARBA" id="ARBA00022801"/>
    </source>
</evidence>
<dbReference type="EMBL" id="SZPQ01000003">
    <property type="protein sequence ID" value="TKI07675.1"/>
    <property type="molecule type" value="Genomic_DNA"/>
</dbReference>
<protein>
    <submittedName>
        <fullName evidence="4">Phospholipase</fullName>
    </submittedName>
</protein>
<dbReference type="Gene3D" id="3.40.50.1820">
    <property type="entry name" value="alpha/beta hydrolase"/>
    <property type="match status" value="1"/>
</dbReference>
<sequence>MQQNLVILLHGVGSNGDDLISLGAGWRGILPQTRFESPNAPSPFDMGPGFQWFSVKNVTEENRPQRVMAAREAFDRQISALLARHGLSGQPENVALAGFSQGAIMALDAVASGRWRFAAVVAFSGRLSSPLPLASAGDTPLLLVHGADDPVIPCQETERAAHALQGLGFPTQSVISPRLGHGISSAGAALAGQFIASALTRRDGAV</sequence>
<dbReference type="PANTHER" id="PTHR10655">
    <property type="entry name" value="LYSOPHOSPHOLIPASE-RELATED"/>
    <property type="match status" value="1"/>
</dbReference>
<comment type="similarity">
    <text evidence="1">Belongs to the AB hydrolase superfamily. AB hydrolase 2 family.</text>
</comment>
<name>A0ABY2SQP4_9HYPH</name>
<organism evidence="4 5">
    <name type="scientific">Martelella alba</name>
    <dbReference type="NCBI Taxonomy" id="2590451"/>
    <lineage>
        <taxon>Bacteria</taxon>
        <taxon>Pseudomonadati</taxon>
        <taxon>Pseudomonadota</taxon>
        <taxon>Alphaproteobacteria</taxon>
        <taxon>Hyphomicrobiales</taxon>
        <taxon>Aurantimonadaceae</taxon>
        <taxon>Martelella</taxon>
    </lineage>
</organism>
<proteinExistence type="inferred from homology"/>
<dbReference type="Pfam" id="PF02230">
    <property type="entry name" value="Abhydrolase_2"/>
    <property type="match status" value="1"/>
</dbReference>
<dbReference type="RefSeq" id="WP_136988669.1">
    <property type="nucleotide sequence ID" value="NZ_SZPQ01000003.1"/>
</dbReference>
<gene>
    <name evidence="4" type="ORF">FCN80_04305</name>
</gene>
<dbReference type="SUPFAM" id="SSF53474">
    <property type="entry name" value="alpha/beta-Hydrolases"/>
    <property type="match status" value="1"/>
</dbReference>
<reference evidence="4 5" key="1">
    <citation type="submission" date="2019-04" db="EMBL/GenBank/DDBJ databases">
        <authorList>
            <person name="Li M."/>
            <person name="Gao C."/>
        </authorList>
    </citation>
    <scope>NUCLEOTIDE SEQUENCE [LARGE SCALE GENOMIC DNA]</scope>
    <source>
        <strain evidence="4 5">BGMRC 2031</strain>
    </source>
</reference>
<evidence type="ECO:0000259" key="3">
    <source>
        <dbReference type="Pfam" id="PF02230"/>
    </source>
</evidence>
<evidence type="ECO:0000256" key="1">
    <source>
        <dbReference type="ARBA" id="ARBA00006499"/>
    </source>
</evidence>
<evidence type="ECO:0000313" key="4">
    <source>
        <dbReference type="EMBL" id="TKI07675.1"/>
    </source>
</evidence>
<comment type="caution">
    <text evidence="4">The sequence shown here is derived from an EMBL/GenBank/DDBJ whole genome shotgun (WGS) entry which is preliminary data.</text>
</comment>
<feature type="domain" description="Phospholipase/carboxylesterase/thioesterase" evidence="3">
    <location>
        <begin position="2"/>
        <end position="196"/>
    </location>
</feature>
<dbReference type="InterPro" id="IPR029058">
    <property type="entry name" value="AB_hydrolase_fold"/>
</dbReference>
<dbReference type="PANTHER" id="PTHR10655:SF17">
    <property type="entry name" value="LYSOPHOSPHOLIPASE-LIKE PROTEIN 1"/>
    <property type="match status" value="1"/>
</dbReference>
<dbReference type="Proteomes" id="UP000305202">
    <property type="component" value="Unassembled WGS sequence"/>
</dbReference>
<evidence type="ECO:0000313" key="5">
    <source>
        <dbReference type="Proteomes" id="UP000305202"/>
    </source>
</evidence>